<feature type="region of interest" description="Disordered" evidence="1">
    <location>
        <begin position="1776"/>
        <end position="1863"/>
    </location>
</feature>
<feature type="region of interest" description="Disordered" evidence="1">
    <location>
        <begin position="1419"/>
        <end position="1438"/>
    </location>
</feature>
<feature type="region of interest" description="Disordered" evidence="1">
    <location>
        <begin position="80"/>
        <end position="140"/>
    </location>
</feature>
<feature type="region of interest" description="Disordered" evidence="1">
    <location>
        <begin position="1017"/>
        <end position="1151"/>
    </location>
</feature>
<feature type="compositionally biased region" description="Low complexity" evidence="1">
    <location>
        <begin position="839"/>
        <end position="851"/>
    </location>
</feature>
<feature type="region of interest" description="Disordered" evidence="1">
    <location>
        <begin position="1311"/>
        <end position="1371"/>
    </location>
</feature>
<feature type="compositionally biased region" description="Polar residues" evidence="1">
    <location>
        <begin position="1683"/>
        <end position="1697"/>
    </location>
</feature>
<feature type="compositionally biased region" description="Polar residues" evidence="1">
    <location>
        <begin position="531"/>
        <end position="546"/>
    </location>
</feature>
<dbReference type="EMBL" id="JAAAJB010000057">
    <property type="protein sequence ID" value="KAG0268190.1"/>
    <property type="molecule type" value="Genomic_DNA"/>
</dbReference>
<feature type="non-terminal residue" evidence="2">
    <location>
        <position position="1863"/>
    </location>
</feature>
<proteinExistence type="predicted"/>
<feature type="region of interest" description="Disordered" evidence="1">
    <location>
        <begin position="1453"/>
        <end position="1531"/>
    </location>
</feature>
<dbReference type="Proteomes" id="UP000807716">
    <property type="component" value="Unassembled WGS sequence"/>
</dbReference>
<feature type="compositionally biased region" description="Basic and acidic residues" evidence="1">
    <location>
        <begin position="1726"/>
        <end position="1739"/>
    </location>
</feature>
<feature type="compositionally biased region" description="Basic and acidic residues" evidence="1">
    <location>
        <begin position="1102"/>
        <end position="1124"/>
    </location>
</feature>
<dbReference type="InterPro" id="IPR011333">
    <property type="entry name" value="SKP1/BTB/POZ_sf"/>
</dbReference>
<feature type="compositionally biased region" description="Pro residues" evidence="1">
    <location>
        <begin position="194"/>
        <end position="203"/>
    </location>
</feature>
<feature type="compositionally biased region" description="Polar residues" evidence="1">
    <location>
        <begin position="125"/>
        <end position="140"/>
    </location>
</feature>
<feature type="region of interest" description="Disordered" evidence="1">
    <location>
        <begin position="837"/>
        <end position="870"/>
    </location>
</feature>
<feature type="region of interest" description="Disordered" evidence="1">
    <location>
        <begin position="1575"/>
        <end position="1697"/>
    </location>
</feature>
<organism evidence="2 3">
    <name type="scientific">Actinomortierella ambigua</name>
    <dbReference type="NCBI Taxonomy" id="1343610"/>
    <lineage>
        <taxon>Eukaryota</taxon>
        <taxon>Fungi</taxon>
        <taxon>Fungi incertae sedis</taxon>
        <taxon>Mucoromycota</taxon>
        <taxon>Mortierellomycotina</taxon>
        <taxon>Mortierellomycetes</taxon>
        <taxon>Mortierellales</taxon>
        <taxon>Mortierellaceae</taxon>
        <taxon>Actinomortierella</taxon>
    </lineage>
</organism>
<feature type="compositionally biased region" description="Basic residues" evidence="1">
    <location>
        <begin position="1453"/>
        <end position="1465"/>
    </location>
</feature>
<dbReference type="SUPFAM" id="SSF54695">
    <property type="entry name" value="POZ domain"/>
    <property type="match status" value="1"/>
</dbReference>
<feature type="compositionally biased region" description="Low complexity" evidence="1">
    <location>
        <begin position="1467"/>
        <end position="1503"/>
    </location>
</feature>
<feature type="compositionally biased region" description="Basic residues" evidence="1">
    <location>
        <begin position="1134"/>
        <end position="1148"/>
    </location>
</feature>
<accession>A0A9P6QHL1</accession>
<feature type="compositionally biased region" description="Basic and acidic residues" evidence="1">
    <location>
        <begin position="1045"/>
        <end position="1058"/>
    </location>
</feature>
<sequence>MPRCGHLASLSGDFMVVFGGKDAQDQHVQEISVLDLQRRIWVLGGHFHRPCSDDRSMMVNVDEPVQARRRRRYREAFERDAVLRRLSGPPSTPSSTHPSTTGTPVRGGVGFARRPSNASDVGGETATSPTSPRRLSQPLSLPAHSTIQLCTMPDGDSSKLIPFLNPRKDSWHRGEGEPFDYCNLGAAMLDHIQPTPPPRPPSKYTPLSPRLDLSAGGRRRTMSESMHDPRARRHQQPPPQLRPSFDLRMPTLNTSGGGLDLSPTTTVTSTTAGDASSIWSASTTATTLHDALMSRKNSTTSSMGGIKGFVLPPSLPPPPPLHHLQPGTPPTGAIYGRKLSVGQSSILSHLSDRSTGSAGRRSQRNIEAGNNNGGGTMGGTTLATPEPNDLALAFARQRKRAATMDHPMAPLGQPPGVGRAPVQRSHGLAPSPVRSPSQSNLIPGSVPSSGVQPQPQQQSQQQIPQHAQPLVPPSRVLNVNNNTGPSNLMARMVAENRKSRELSDLVLRESMEFQAKQQQQQQQQGPAPTVLPSSGSTTSILSTNGALSPGSGGSSSMTNALPPASKAFTAPLSSVTTFETNQGTATSTSTSKSISVSPLQPPPTKPTKPTLYLYSNSHDPDPKTMQSLQKQKQQQKKRPIATAAAAAAAAAATTAKEAHDDESLSKKVYREFIKIQPATHARATTGLLLAGKIMFDIDNEWAGLDEVVAGNNEHGLPPRLYYPMGHVVNRFLIMSGQVSPDEEDATVGPPQKDPASEASATTALPQDQQQSQQQQQQQQDATTQKEVDSFAIWRHNFETHEWTRLELPKSLSNGRWYRSVLDSRSNMLYILGRKNAPASISQSSPSSGSSSLDNIPQEGAHEGGSTGDGVLSIAVSSVKDEPPEQSQDHPATIPATVCEGITPFPTPPPSSSPPSSIVTGASSAAELCFEHLVEVDLEGVDMPRGLDEESIGALGIQMGLEMLRDGVGADCVLVSKIDGGRVRVNSAIVGQRWGCFQRLMRDYERMRDLEIRHRTTRSEYADSKDDADADDEEDEHEHEGEYEDKEAPRDIAEAHQEERAEEEVNDSAAPDGDKETAGASSEASIVHEQQQQNEEEESAPVGEHDHDEERGSEAVVGDRDETKTQESTQQQRQPRPRQRRPAAPKRNWHLSDRPIEWQVPETTPILVAFLQYCYTNTLSTAHQLKMKTLQGLLLLAHHYDLTRLRQLCIWALSKHHLTKDNAPQICETAILTQSFGLHTRALRVQLQAARSSELRQQSETNEYRKRLEFVLTRVQTIEEDRRRMAAQQAQRQAWQQGYTLSPAELKAAMSAAAGVGSDPTSGARLDRVGSPIPWPGSESGGGGGSGLGSRRSPLPSPSTLSTVERAGGSTLSHTSFVSRLFKSSKEDGSSSSSTHGAWTSAPNQHLDPAAIVAAIAAASNSGGGGRVSPDPCLQHGASHRRTMSISAAFHSLGHHHHHHHHHHHAQCQDPQQLGQSQQPSQQPQQQQLQQQQQPQPQQQQQPIPAQPPQVLTVQGPAAPAKSMSPQPLDLPIRPEDAEKLMAFINMIQQGEPVPRLSALGLIESGLDFSMIAAVSGGGGRAGETKSGDDGGQGGRRGIGSGLGSSRSSHGLAHRPNLKRSTESMLLADAETEVDSEDLVDEDEYDDEEKEEGEEVDAEEEKKEGDEDGDKDEEKDEDKKEQDATNTVAIVEQQSQPVLDQLAATVETTMLNTITIPEPKALRTRMASHDDSKNRSKEDLSSSSSTSSSSAKSHLRSKSLHHLASVVTAAMTGGSKRLAPLSSSTATGAEGVGSSSARSKSKRKGGLLLPAGEDELTTGGSSSNNSSSSNLSSMSLAPSTSIKTRSRASSTTSQKEKGSGSGSG</sequence>
<evidence type="ECO:0008006" key="4">
    <source>
        <dbReference type="Google" id="ProtNLM"/>
    </source>
</evidence>
<evidence type="ECO:0000313" key="3">
    <source>
        <dbReference type="Proteomes" id="UP000807716"/>
    </source>
</evidence>
<feature type="compositionally biased region" description="Low complexity" evidence="1">
    <location>
        <begin position="1816"/>
        <end position="1840"/>
    </location>
</feature>
<gene>
    <name evidence="2" type="ORF">DFQ27_007299</name>
</gene>
<feature type="region of interest" description="Disordered" evidence="1">
    <location>
        <begin position="1709"/>
        <end position="1758"/>
    </location>
</feature>
<feature type="compositionally biased region" description="Low complexity" evidence="1">
    <location>
        <begin position="1348"/>
        <end position="1361"/>
    </location>
</feature>
<dbReference type="OrthoDB" id="10250130at2759"/>
<protein>
    <recommendedName>
        <fullName evidence="4">BTB domain-containing protein</fullName>
    </recommendedName>
</protein>
<dbReference type="GO" id="GO:0003713">
    <property type="term" value="F:transcription coactivator activity"/>
    <property type="evidence" value="ECO:0007669"/>
    <property type="project" value="TreeGrafter"/>
</dbReference>
<feature type="compositionally biased region" description="Low complexity" evidence="1">
    <location>
        <begin position="584"/>
        <end position="597"/>
    </location>
</feature>
<feature type="compositionally biased region" description="Gly residues" evidence="1">
    <location>
        <begin position="1338"/>
        <end position="1347"/>
    </location>
</feature>
<feature type="compositionally biased region" description="Basic and acidic residues" evidence="1">
    <location>
        <begin position="1017"/>
        <end position="1026"/>
    </location>
</feature>
<dbReference type="PANTHER" id="PTHR46007">
    <property type="entry name" value="MEDIATOR OF RNA POLYMERASE II TRANSCRIPTION SUBUNIT 12"/>
    <property type="match status" value="1"/>
</dbReference>
<feature type="region of interest" description="Disordered" evidence="1">
    <location>
        <begin position="897"/>
        <end position="919"/>
    </location>
</feature>
<dbReference type="GO" id="GO:0016592">
    <property type="term" value="C:mediator complex"/>
    <property type="evidence" value="ECO:0007669"/>
    <property type="project" value="TreeGrafter"/>
</dbReference>
<feature type="compositionally biased region" description="Acidic residues" evidence="1">
    <location>
        <begin position="1629"/>
        <end position="1658"/>
    </location>
</feature>
<feature type="region of interest" description="Disordered" evidence="1">
    <location>
        <begin position="194"/>
        <end position="246"/>
    </location>
</feature>
<keyword evidence="3" id="KW-1185">Reference proteome</keyword>
<dbReference type="PANTHER" id="PTHR46007:SF12">
    <property type="entry name" value="C2H2-TYPE DOMAIN-CONTAINING PROTEIN-RELATED"/>
    <property type="match status" value="1"/>
</dbReference>
<feature type="region of interest" description="Disordered" evidence="1">
    <location>
        <begin position="740"/>
        <end position="786"/>
    </location>
</feature>
<reference evidence="2" key="1">
    <citation type="journal article" date="2020" name="Fungal Divers.">
        <title>Resolving the Mortierellaceae phylogeny through synthesis of multi-gene phylogenetics and phylogenomics.</title>
        <authorList>
            <person name="Vandepol N."/>
            <person name="Liber J."/>
            <person name="Desiro A."/>
            <person name="Na H."/>
            <person name="Kennedy M."/>
            <person name="Barry K."/>
            <person name="Grigoriev I.V."/>
            <person name="Miller A.N."/>
            <person name="O'Donnell K."/>
            <person name="Stajich J.E."/>
            <person name="Bonito G."/>
        </authorList>
    </citation>
    <scope>NUCLEOTIDE SEQUENCE</scope>
    <source>
        <strain evidence="2">BC1065</strain>
    </source>
</reference>
<feature type="compositionally biased region" description="Low complexity" evidence="1">
    <location>
        <begin position="766"/>
        <end position="780"/>
    </location>
</feature>
<comment type="caution">
    <text evidence="2">The sequence shown here is derived from an EMBL/GenBank/DDBJ whole genome shotgun (WGS) entry which is preliminary data.</text>
</comment>
<feature type="compositionally biased region" description="Low complexity" evidence="1">
    <location>
        <begin position="442"/>
        <end position="465"/>
    </location>
</feature>
<evidence type="ECO:0000313" key="2">
    <source>
        <dbReference type="EMBL" id="KAG0268190.1"/>
    </source>
</evidence>
<dbReference type="GO" id="GO:0045944">
    <property type="term" value="P:positive regulation of transcription by RNA polymerase II"/>
    <property type="evidence" value="ECO:0007669"/>
    <property type="project" value="TreeGrafter"/>
</dbReference>
<feature type="compositionally biased region" description="Acidic residues" evidence="1">
    <location>
        <begin position="1665"/>
        <end position="1675"/>
    </location>
</feature>
<feature type="compositionally biased region" description="Low complexity" evidence="1">
    <location>
        <begin position="1740"/>
        <end position="1751"/>
    </location>
</feature>
<feature type="region of interest" description="Disordered" evidence="1">
    <location>
        <begin position="348"/>
        <end position="386"/>
    </location>
</feature>
<feature type="compositionally biased region" description="Polar residues" evidence="1">
    <location>
        <begin position="348"/>
        <end position="357"/>
    </location>
</feature>
<feature type="compositionally biased region" description="Low complexity" evidence="1">
    <location>
        <begin position="87"/>
        <end position="104"/>
    </location>
</feature>
<dbReference type="Gene3D" id="3.30.710.10">
    <property type="entry name" value="Potassium Channel Kv1.1, Chain A"/>
    <property type="match status" value="1"/>
</dbReference>
<feature type="region of interest" description="Disordered" evidence="1">
    <location>
        <begin position="398"/>
        <end position="484"/>
    </location>
</feature>
<name>A0A9P6QHL1_9FUNG</name>
<evidence type="ECO:0000256" key="1">
    <source>
        <dbReference type="SAM" id="MobiDB-lite"/>
    </source>
</evidence>
<dbReference type="InterPro" id="IPR051647">
    <property type="entry name" value="Mediator_comp_sub12"/>
</dbReference>
<feature type="compositionally biased region" description="Acidic residues" evidence="1">
    <location>
        <begin position="1027"/>
        <end position="1044"/>
    </location>
</feature>
<feature type="region of interest" description="Disordered" evidence="1">
    <location>
        <begin position="579"/>
        <end position="639"/>
    </location>
</feature>
<feature type="region of interest" description="Disordered" evidence="1">
    <location>
        <begin position="513"/>
        <end position="562"/>
    </location>
</feature>
<feature type="compositionally biased region" description="Gly residues" evidence="1">
    <location>
        <begin position="1589"/>
        <end position="1602"/>
    </location>
</feature>